<evidence type="ECO:0000256" key="1">
    <source>
        <dbReference type="SAM" id="Phobius"/>
    </source>
</evidence>
<dbReference type="EnsemblMetazoa" id="CapteT195367">
    <property type="protein sequence ID" value="CapteP195367"/>
    <property type="gene ID" value="CapteG195367"/>
</dbReference>
<keyword evidence="1" id="KW-0812">Transmembrane</keyword>
<proteinExistence type="predicted"/>
<accession>R7V8I9</accession>
<reference evidence="4" key="1">
    <citation type="submission" date="2012-12" db="EMBL/GenBank/DDBJ databases">
        <authorList>
            <person name="Hellsten U."/>
            <person name="Grimwood J."/>
            <person name="Chapman J.A."/>
            <person name="Shapiro H."/>
            <person name="Aerts A."/>
            <person name="Otillar R.P."/>
            <person name="Terry A.Y."/>
            <person name="Boore J.L."/>
            <person name="Simakov O."/>
            <person name="Marletaz F."/>
            <person name="Cho S.-J."/>
            <person name="Edsinger-Gonzales E."/>
            <person name="Havlak P."/>
            <person name="Kuo D.-H."/>
            <person name="Larsson T."/>
            <person name="Lv J."/>
            <person name="Arendt D."/>
            <person name="Savage R."/>
            <person name="Osoegawa K."/>
            <person name="de Jong P."/>
            <person name="Lindberg D.R."/>
            <person name="Seaver E.C."/>
            <person name="Weisblat D.A."/>
            <person name="Putnam N.H."/>
            <person name="Grigoriev I.V."/>
            <person name="Rokhsar D.S."/>
        </authorList>
    </citation>
    <scope>NUCLEOTIDE SEQUENCE</scope>
    <source>
        <strain evidence="4">I ESC-2004</strain>
    </source>
</reference>
<dbReference type="HOGENOM" id="CLU_1316519_0_0_1"/>
<keyword evidence="1" id="KW-0472">Membrane</keyword>
<reference evidence="3" key="3">
    <citation type="submission" date="2015-06" db="UniProtKB">
        <authorList>
            <consortium name="EnsemblMetazoa"/>
        </authorList>
    </citation>
    <scope>IDENTIFICATION</scope>
</reference>
<keyword evidence="1" id="KW-1133">Transmembrane helix</keyword>
<reference evidence="2 4" key="2">
    <citation type="journal article" date="2013" name="Nature">
        <title>Insights into bilaterian evolution from three spiralian genomes.</title>
        <authorList>
            <person name="Simakov O."/>
            <person name="Marletaz F."/>
            <person name="Cho S.J."/>
            <person name="Edsinger-Gonzales E."/>
            <person name="Havlak P."/>
            <person name="Hellsten U."/>
            <person name="Kuo D.H."/>
            <person name="Larsson T."/>
            <person name="Lv J."/>
            <person name="Arendt D."/>
            <person name="Savage R."/>
            <person name="Osoegawa K."/>
            <person name="de Jong P."/>
            <person name="Grimwood J."/>
            <person name="Chapman J.A."/>
            <person name="Shapiro H."/>
            <person name="Aerts A."/>
            <person name="Otillar R.P."/>
            <person name="Terry A.Y."/>
            <person name="Boore J.L."/>
            <person name="Grigoriev I.V."/>
            <person name="Lindberg D.R."/>
            <person name="Seaver E.C."/>
            <person name="Weisblat D.A."/>
            <person name="Putnam N.H."/>
            <person name="Rokhsar D.S."/>
        </authorList>
    </citation>
    <scope>NUCLEOTIDE SEQUENCE</scope>
    <source>
        <strain evidence="2 4">I ESC-2004</strain>
    </source>
</reference>
<sequence>MRYYHGNTWGREPLKTIKGEIVTLSWVPYLGLRIAQDSVHITCHSKQLPFQLKFNNCIRQPQESPLFLGRLPCELQPVIVQISAPNDANICTVPTLEAGALDVRPASMKPVTRPSHLCMLMILVLALFVCLASSHLPRQSRVRRSPRRKDPHAVGSYSHVVNPIGNCIADPILYADCYMCGKLSDNSEVYRLCCHLNQAILDFCYSLLS</sequence>
<protein>
    <submittedName>
        <fullName evidence="2 3">Uncharacterized protein</fullName>
    </submittedName>
</protein>
<evidence type="ECO:0000313" key="4">
    <source>
        <dbReference type="Proteomes" id="UP000014760"/>
    </source>
</evidence>
<evidence type="ECO:0000313" key="2">
    <source>
        <dbReference type="EMBL" id="ELU15158.1"/>
    </source>
</evidence>
<organism evidence="2">
    <name type="scientific">Capitella teleta</name>
    <name type="common">Polychaete worm</name>
    <dbReference type="NCBI Taxonomy" id="283909"/>
    <lineage>
        <taxon>Eukaryota</taxon>
        <taxon>Metazoa</taxon>
        <taxon>Spiralia</taxon>
        <taxon>Lophotrochozoa</taxon>
        <taxon>Annelida</taxon>
        <taxon>Polychaeta</taxon>
        <taxon>Sedentaria</taxon>
        <taxon>Scolecida</taxon>
        <taxon>Capitellidae</taxon>
        <taxon>Capitella</taxon>
    </lineage>
</organism>
<feature type="transmembrane region" description="Helical" evidence="1">
    <location>
        <begin position="117"/>
        <end position="136"/>
    </location>
</feature>
<gene>
    <name evidence="2" type="ORF">CAPTEDRAFT_195367</name>
</gene>
<dbReference type="Proteomes" id="UP000014760">
    <property type="component" value="Unassembled WGS sequence"/>
</dbReference>
<dbReference type="AlphaFoldDB" id="R7V8I9"/>
<evidence type="ECO:0000313" key="3">
    <source>
        <dbReference type="EnsemblMetazoa" id="CapteP195367"/>
    </source>
</evidence>
<dbReference type="EMBL" id="KB293968">
    <property type="protein sequence ID" value="ELU15158.1"/>
    <property type="molecule type" value="Genomic_DNA"/>
</dbReference>
<name>R7V8I9_CAPTE</name>
<dbReference type="EMBL" id="AMQN01018144">
    <property type="status" value="NOT_ANNOTATED_CDS"/>
    <property type="molecule type" value="Genomic_DNA"/>
</dbReference>
<keyword evidence="4" id="KW-1185">Reference proteome</keyword>